<reference evidence="1 2" key="1">
    <citation type="submission" date="2017-12" db="EMBL/GenBank/DDBJ databases">
        <title>Anaerobic carbon monoxide metabolism by Pleomorphomonas carboxyditropha sp. nov., a new mesophilic hydrogenogenic carboxidotroph.</title>
        <authorList>
            <person name="Esquivel-Elizondo S."/>
            <person name="Krajmalnik-Brown R."/>
        </authorList>
    </citation>
    <scope>NUCLEOTIDE SEQUENCE [LARGE SCALE GENOMIC DNA]</scope>
    <source>
        <strain evidence="1 2">R5-392</strain>
    </source>
</reference>
<dbReference type="RefSeq" id="WP_101288688.1">
    <property type="nucleotide sequence ID" value="NZ_FOUQ01000005.1"/>
</dbReference>
<dbReference type="AlphaFoldDB" id="A0A1I4TEH7"/>
<sequence>MHKPLSTQEALIWVMVTAAIADRNMTERELNQFERLIGFLPVFQGFEGSIGEIADACSANLKSVNGIDHILDRVATSLPERLYETAYALAIEVAASDVDVKQEELVFLQMLEDRFALDKLAVAAIEHSARVRYRKLS</sequence>
<evidence type="ECO:0000313" key="2">
    <source>
        <dbReference type="Proteomes" id="UP000233491"/>
    </source>
</evidence>
<comment type="caution">
    <text evidence="1">The sequence shown here is derived from an EMBL/GenBank/DDBJ whole genome shotgun (WGS) entry which is preliminary data.</text>
</comment>
<accession>A0A1I4TEH7</accession>
<evidence type="ECO:0000313" key="1">
    <source>
        <dbReference type="EMBL" id="PKR89376.1"/>
    </source>
</evidence>
<dbReference type="EMBL" id="PJNW01000005">
    <property type="protein sequence ID" value="PKR89376.1"/>
    <property type="molecule type" value="Genomic_DNA"/>
</dbReference>
<proteinExistence type="predicted"/>
<protein>
    <submittedName>
        <fullName evidence="1">Cytoplasmic protein</fullName>
    </submittedName>
</protein>
<dbReference type="InterPro" id="IPR029024">
    <property type="entry name" value="TerB-like"/>
</dbReference>
<dbReference type="Proteomes" id="UP000233491">
    <property type="component" value="Unassembled WGS sequence"/>
</dbReference>
<dbReference type="OrthoDB" id="8448017at2"/>
<organism evidence="1 2">
    <name type="scientific">Pleomorphomonas diazotrophica</name>
    <dbReference type="NCBI Taxonomy" id="1166257"/>
    <lineage>
        <taxon>Bacteria</taxon>
        <taxon>Pseudomonadati</taxon>
        <taxon>Pseudomonadota</taxon>
        <taxon>Alphaproteobacteria</taxon>
        <taxon>Hyphomicrobiales</taxon>
        <taxon>Pleomorphomonadaceae</taxon>
        <taxon>Pleomorphomonas</taxon>
    </lineage>
</organism>
<gene>
    <name evidence="1" type="ORF">CXZ10_08275</name>
</gene>
<name>A0A1I4TEH7_9HYPH</name>
<keyword evidence="2" id="KW-1185">Reference proteome</keyword>
<dbReference type="Gene3D" id="1.10.3680.10">
    <property type="entry name" value="TerB-like"/>
    <property type="match status" value="1"/>
</dbReference>
<dbReference type="CDD" id="cd07176">
    <property type="entry name" value="terB"/>
    <property type="match status" value="1"/>
</dbReference>
<dbReference type="SUPFAM" id="SSF158682">
    <property type="entry name" value="TerB-like"/>
    <property type="match status" value="1"/>
</dbReference>